<dbReference type="STRING" id="999630.TUZN_1535"/>
<dbReference type="eggNOG" id="arCOG07703">
    <property type="taxonomic scope" value="Archaea"/>
</dbReference>
<proteinExistence type="predicted"/>
<accession>F2L276</accession>
<dbReference type="EMBL" id="CP002590">
    <property type="protein sequence ID" value="AEA13003.1"/>
    <property type="molecule type" value="Genomic_DNA"/>
</dbReference>
<reference key="2">
    <citation type="submission" date="2011-03" db="EMBL/GenBank/DDBJ databases">
        <title>Complete genome sequence of the thermoacidophilic crenarchaeon Thermoproteus uzoniensis 768-20.</title>
        <authorList>
            <person name="Mardanov A.V."/>
            <person name="Gumerov V.M."/>
            <person name="Beletsky A.V."/>
            <person name="Prokofeva M.I."/>
            <person name="Bonch-Osmolovskaya E.A."/>
            <person name="Ravin N.V."/>
            <person name="Skryabin K.G."/>
        </authorList>
    </citation>
    <scope>NUCLEOTIDE SEQUENCE</scope>
    <source>
        <strain>768-20</strain>
    </source>
</reference>
<dbReference type="HOGENOM" id="CLU_194235_0_0_2"/>
<dbReference type="Proteomes" id="UP000008138">
    <property type="component" value="Chromosome"/>
</dbReference>
<keyword evidence="2" id="KW-1185">Reference proteome</keyword>
<evidence type="ECO:0000313" key="2">
    <source>
        <dbReference type="Proteomes" id="UP000008138"/>
    </source>
</evidence>
<gene>
    <name evidence="1" type="ordered locus">TUZN_1535</name>
</gene>
<dbReference type="KEGG" id="tuz:TUZN_1535"/>
<protein>
    <submittedName>
        <fullName evidence="1">Uncharacterized protein</fullName>
    </submittedName>
</protein>
<organism evidence="1 2">
    <name type="scientific">Thermoproteus uzoniensis (strain 768-20)</name>
    <dbReference type="NCBI Taxonomy" id="999630"/>
    <lineage>
        <taxon>Archaea</taxon>
        <taxon>Thermoproteota</taxon>
        <taxon>Thermoprotei</taxon>
        <taxon>Thermoproteales</taxon>
        <taxon>Thermoproteaceae</taxon>
        <taxon>Thermoproteus</taxon>
    </lineage>
</organism>
<reference evidence="1 2" key="1">
    <citation type="journal article" date="2011" name="J. Bacteriol.">
        <title>Complete genome sequence of the thermoacidophilic crenarchaeon Thermoproteus uzoniensis 768-20.</title>
        <authorList>
            <person name="Mardanov A.V."/>
            <person name="Gumerov V.M."/>
            <person name="Beletsky A.V."/>
            <person name="Prokofeva M.I."/>
            <person name="Bonch-Osmolovskaya E.A."/>
            <person name="Ravin N.V."/>
            <person name="Skryabin K.G."/>
        </authorList>
    </citation>
    <scope>NUCLEOTIDE SEQUENCE [LARGE SCALE GENOMIC DNA]</scope>
    <source>
        <strain evidence="1 2">768-20</strain>
    </source>
</reference>
<evidence type="ECO:0000313" key="1">
    <source>
        <dbReference type="EMBL" id="AEA13003.1"/>
    </source>
</evidence>
<sequence length="74" mass="8302">MAVGKTAAVSIPPWIDEEEFRRVVEEVVKRLGGGGVPVQELRKRLGIRPEDLVEDLEAVDVEALEARERERLPP</sequence>
<dbReference type="AlphaFoldDB" id="F2L276"/>
<name>F2L276_THEU7</name>